<reference evidence="10" key="1">
    <citation type="submission" date="2019-03" db="EMBL/GenBank/DDBJ databases">
        <title>Lake Tanganyika Metagenome-Assembled Genomes (MAGs).</title>
        <authorList>
            <person name="Tran P."/>
        </authorList>
    </citation>
    <scope>NUCLEOTIDE SEQUENCE</scope>
    <source>
        <strain evidence="10">K_DeepCast_65m_m2_066</strain>
    </source>
</reference>
<dbReference type="Proteomes" id="UP000712673">
    <property type="component" value="Unassembled WGS sequence"/>
</dbReference>
<feature type="transmembrane region" description="Helical" evidence="8">
    <location>
        <begin position="180"/>
        <end position="199"/>
    </location>
</feature>
<keyword evidence="5 8" id="KW-0812">Transmembrane</keyword>
<keyword evidence="6 8" id="KW-1133">Transmembrane helix</keyword>
<dbReference type="EMBL" id="VGLS01000571">
    <property type="protein sequence ID" value="MBM3225425.1"/>
    <property type="molecule type" value="Genomic_DNA"/>
</dbReference>
<protein>
    <submittedName>
        <fullName evidence="10">Iron ABC transporter permease</fullName>
    </submittedName>
</protein>
<dbReference type="PROSITE" id="PS50928">
    <property type="entry name" value="ABC_TM1"/>
    <property type="match status" value="1"/>
</dbReference>
<dbReference type="PANTHER" id="PTHR42929:SF6">
    <property type="entry name" value="IRON(III)-TRANSPORT SYSTEM PERMEASE PROTEIN SFUB"/>
    <property type="match status" value="1"/>
</dbReference>
<dbReference type="InterPro" id="IPR035906">
    <property type="entry name" value="MetI-like_sf"/>
</dbReference>
<evidence type="ECO:0000313" key="11">
    <source>
        <dbReference type="Proteomes" id="UP000712673"/>
    </source>
</evidence>
<evidence type="ECO:0000256" key="1">
    <source>
        <dbReference type="ARBA" id="ARBA00004651"/>
    </source>
</evidence>
<organism evidence="10 11">
    <name type="scientific">Tectimicrobiota bacterium</name>
    <dbReference type="NCBI Taxonomy" id="2528274"/>
    <lineage>
        <taxon>Bacteria</taxon>
        <taxon>Pseudomonadati</taxon>
        <taxon>Nitrospinota/Tectimicrobiota group</taxon>
        <taxon>Candidatus Tectimicrobiota</taxon>
    </lineage>
</organism>
<evidence type="ECO:0000256" key="8">
    <source>
        <dbReference type="RuleBase" id="RU363032"/>
    </source>
</evidence>
<dbReference type="InterPro" id="IPR000515">
    <property type="entry name" value="MetI-like"/>
</dbReference>
<proteinExistence type="inferred from homology"/>
<dbReference type="AlphaFoldDB" id="A0A937W466"/>
<gene>
    <name evidence="10" type="ORF">FJZ47_16705</name>
</gene>
<dbReference type="Pfam" id="PF00528">
    <property type="entry name" value="BPD_transp_1"/>
    <property type="match status" value="1"/>
</dbReference>
<feature type="non-terminal residue" evidence="10">
    <location>
        <position position="232"/>
    </location>
</feature>
<dbReference type="PANTHER" id="PTHR42929">
    <property type="entry name" value="INNER MEMBRANE ABC TRANSPORTER PERMEASE PROTEIN YDCU-RELATED-RELATED"/>
    <property type="match status" value="1"/>
</dbReference>
<feature type="transmembrane region" description="Helical" evidence="8">
    <location>
        <begin position="95"/>
        <end position="117"/>
    </location>
</feature>
<dbReference type="GO" id="GO:0005886">
    <property type="term" value="C:plasma membrane"/>
    <property type="evidence" value="ECO:0007669"/>
    <property type="project" value="UniProtKB-SubCell"/>
</dbReference>
<name>A0A937W466_UNCTE</name>
<evidence type="ECO:0000256" key="4">
    <source>
        <dbReference type="ARBA" id="ARBA00022475"/>
    </source>
</evidence>
<evidence type="ECO:0000313" key="10">
    <source>
        <dbReference type="EMBL" id="MBM3225425.1"/>
    </source>
</evidence>
<feature type="transmembrane region" description="Helical" evidence="8">
    <location>
        <begin position="38"/>
        <end position="63"/>
    </location>
</feature>
<feature type="transmembrane region" description="Helical" evidence="8">
    <location>
        <begin position="129"/>
        <end position="149"/>
    </location>
</feature>
<dbReference type="SUPFAM" id="SSF161098">
    <property type="entry name" value="MetI-like"/>
    <property type="match status" value="1"/>
</dbReference>
<accession>A0A937W466</accession>
<dbReference type="GO" id="GO:0055085">
    <property type="term" value="P:transmembrane transport"/>
    <property type="evidence" value="ECO:0007669"/>
    <property type="project" value="InterPro"/>
</dbReference>
<evidence type="ECO:0000256" key="3">
    <source>
        <dbReference type="ARBA" id="ARBA00022448"/>
    </source>
</evidence>
<comment type="subcellular location">
    <subcellularLocation>
        <location evidence="1 8">Cell membrane</location>
        <topology evidence="1 8">Multi-pass membrane protein</topology>
    </subcellularLocation>
</comment>
<comment type="caution">
    <text evidence="10">The sequence shown here is derived from an EMBL/GenBank/DDBJ whole genome shotgun (WGS) entry which is preliminary data.</text>
</comment>
<keyword evidence="7 8" id="KW-0472">Membrane</keyword>
<comment type="similarity">
    <text evidence="2">Belongs to the binding-protein-dependent transport system permease family. CysTW subfamily.</text>
</comment>
<feature type="domain" description="ABC transmembrane type-1" evidence="9">
    <location>
        <begin position="91"/>
        <end position="232"/>
    </location>
</feature>
<evidence type="ECO:0000256" key="5">
    <source>
        <dbReference type="ARBA" id="ARBA00022692"/>
    </source>
</evidence>
<evidence type="ECO:0000256" key="7">
    <source>
        <dbReference type="ARBA" id="ARBA00023136"/>
    </source>
</evidence>
<dbReference type="CDD" id="cd06261">
    <property type="entry name" value="TM_PBP2"/>
    <property type="match status" value="1"/>
</dbReference>
<evidence type="ECO:0000259" key="9">
    <source>
        <dbReference type="PROSITE" id="PS50928"/>
    </source>
</evidence>
<evidence type="ECO:0000256" key="6">
    <source>
        <dbReference type="ARBA" id="ARBA00022989"/>
    </source>
</evidence>
<dbReference type="Gene3D" id="1.10.3720.10">
    <property type="entry name" value="MetI-like"/>
    <property type="match status" value="1"/>
</dbReference>
<keyword evidence="4" id="KW-1003">Cell membrane</keyword>
<sequence>MPHIANMCGSGTPSLACNNRQRGKGHTSMASRFNTQTLLTGVVMVICAGLVLYPLVFLVQVALNTGDPQAWPPEQYGIDNFDGLFRSPKVLLNTLHVSALATCMAVLIGFTMAWILSRTDVPGRRALESLMSLPYYVTPLVGALAWSALGSPRGGIINQFWFALGGTTALVNINSPGGIAWVMALFEGSVAFVMISAAMKSMDPALEESSQVLGAGKFETMLRVTLPLVAPA</sequence>
<keyword evidence="3 8" id="KW-0813">Transport</keyword>
<evidence type="ECO:0000256" key="2">
    <source>
        <dbReference type="ARBA" id="ARBA00007069"/>
    </source>
</evidence>